<dbReference type="InterPro" id="IPR036426">
    <property type="entry name" value="Bulb-type_lectin_dom_sf"/>
</dbReference>
<dbReference type="Gene3D" id="2.90.10.10">
    <property type="entry name" value="Bulb-type lectin domain"/>
    <property type="match status" value="1"/>
</dbReference>
<dbReference type="SMART" id="SM00473">
    <property type="entry name" value="PAN_AP"/>
    <property type="match status" value="1"/>
</dbReference>
<organism evidence="14 15">
    <name type="scientific">Parasponia andersonii</name>
    <name type="common">Sponia andersonii</name>
    <dbReference type="NCBI Taxonomy" id="3476"/>
    <lineage>
        <taxon>Eukaryota</taxon>
        <taxon>Viridiplantae</taxon>
        <taxon>Streptophyta</taxon>
        <taxon>Embryophyta</taxon>
        <taxon>Tracheophyta</taxon>
        <taxon>Spermatophyta</taxon>
        <taxon>Magnoliopsida</taxon>
        <taxon>eudicotyledons</taxon>
        <taxon>Gunneridae</taxon>
        <taxon>Pentapetalae</taxon>
        <taxon>rosids</taxon>
        <taxon>fabids</taxon>
        <taxon>Rosales</taxon>
        <taxon>Cannabaceae</taxon>
        <taxon>Parasponia</taxon>
    </lineage>
</organism>
<dbReference type="FunFam" id="2.90.10.10:FF:000029">
    <property type="entry name" value="G-type lectin S-receptor-like serine/threonine-protein kinase"/>
    <property type="match status" value="1"/>
</dbReference>
<dbReference type="PANTHER" id="PTHR32444:SF89">
    <property type="entry name" value="S GLYCOPROTEIN"/>
    <property type="match status" value="1"/>
</dbReference>
<dbReference type="InterPro" id="IPR001480">
    <property type="entry name" value="Bulb-type_lectin_dom"/>
</dbReference>
<dbReference type="Gene3D" id="3.50.4.10">
    <property type="entry name" value="Hepatocyte Growth Factor"/>
    <property type="match status" value="1"/>
</dbReference>
<evidence type="ECO:0000259" key="11">
    <source>
        <dbReference type="PROSITE" id="PS50026"/>
    </source>
</evidence>
<protein>
    <recommendedName>
        <fullName evidence="2">non-specific serine/threonine protein kinase</fullName>
        <ecNumber evidence="2">2.7.11.1</ecNumber>
    </recommendedName>
</protein>
<dbReference type="Pfam" id="PF08276">
    <property type="entry name" value="PAN_2"/>
    <property type="match status" value="1"/>
</dbReference>
<keyword evidence="3 10" id="KW-0732">Signal</keyword>
<reference evidence="15" key="1">
    <citation type="submission" date="2016-06" db="EMBL/GenBank/DDBJ databases">
        <title>Parallel loss of symbiosis genes in relatives of nitrogen-fixing non-legume Parasponia.</title>
        <authorList>
            <person name="Van Velzen R."/>
            <person name="Holmer R."/>
            <person name="Bu F."/>
            <person name="Rutten L."/>
            <person name="Van Zeijl A."/>
            <person name="Liu W."/>
            <person name="Santuari L."/>
            <person name="Cao Q."/>
            <person name="Sharma T."/>
            <person name="Shen D."/>
            <person name="Roswanjaya Y."/>
            <person name="Wardhani T."/>
            <person name="Kalhor M.S."/>
            <person name="Jansen J."/>
            <person name="Van den Hoogen J."/>
            <person name="Gungor B."/>
            <person name="Hartog M."/>
            <person name="Hontelez J."/>
            <person name="Verver J."/>
            <person name="Yang W.-C."/>
            <person name="Schijlen E."/>
            <person name="Repin R."/>
            <person name="Schilthuizen M."/>
            <person name="Schranz E."/>
            <person name="Heidstra R."/>
            <person name="Miyata K."/>
            <person name="Fedorova E."/>
            <person name="Kohlen W."/>
            <person name="Bisseling T."/>
            <person name="Smit S."/>
            <person name="Geurts R."/>
        </authorList>
    </citation>
    <scope>NUCLEOTIDE SEQUENCE [LARGE SCALE GENOMIC DNA]</scope>
    <source>
        <strain evidence="15">cv. WU1-14</strain>
    </source>
</reference>
<dbReference type="AlphaFoldDB" id="A0A2P5A6J9"/>
<dbReference type="Pfam" id="PF00954">
    <property type="entry name" value="S_locus_glycop"/>
    <property type="match status" value="1"/>
</dbReference>
<name>A0A2P5A6J9_PARAD</name>
<dbReference type="EMBL" id="JXTB01000863">
    <property type="protein sequence ID" value="PON32129.1"/>
    <property type="molecule type" value="Genomic_DNA"/>
</dbReference>
<keyword evidence="4" id="KW-1015">Disulfide bond</keyword>
<dbReference type="PROSITE" id="PS50026">
    <property type="entry name" value="EGF_3"/>
    <property type="match status" value="1"/>
</dbReference>
<evidence type="ECO:0000313" key="14">
    <source>
        <dbReference type="EMBL" id="PON32129.1"/>
    </source>
</evidence>
<evidence type="ECO:0000256" key="9">
    <source>
        <dbReference type="SAM" id="Phobius"/>
    </source>
</evidence>
<evidence type="ECO:0000256" key="3">
    <source>
        <dbReference type="ARBA" id="ARBA00022729"/>
    </source>
</evidence>
<dbReference type="PROSITE" id="PS50927">
    <property type="entry name" value="BULB_LECTIN"/>
    <property type="match status" value="1"/>
</dbReference>
<proteinExistence type="predicted"/>
<dbReference type="CDD" id="cd00028">
    <property type="entry name" value="B_lectin"/>
    <property type="match status" value="1"/>
</dbReference>
<evidence type="ECO:0000256" key="8">
    <source>
        <dbReference type="PROSITE-ProRule" id="PRU00076"/>
    </source>
</evidence>
<comment type="catalytic activity">
    <reaction evidence="6">
        <text>L-threonyl-[protein] + ATP = O-phospho-L-threonyl-[protein] + ADP + H(+)</text>
        <dbReference type="Rhea" id="RHEA:46608"/>
        <dbReference type="Rhea" id="RHEA-COMP:11060"/>
        <dbReference type="Rhea" id="RHEA-COMP:11605"/>
        <dbReference type="ChEBI" id="CHEBI:15378"/>
        <dbReference type="ChEBI" id="CHEBI:30013"/>
        <dbReference type="ChEBI" id="CHEBI:30616"/>
        <dbReference type="ChEBI" id="CHEBI:61977"/>
        <dbReference type="ChEBI" id="CHEBI:456216"/>
        <dbReference type="EC" id="2.7.11.1"/>
    </reaction>
</comment>
<dbReference type="GO" id="GO:0048544">
    <property type="term" value="P:recognition of pollen"/>
    <property type="evidence" value="ECO:0007669"/>
    <property type="project" value="InterPro"/>
</dbReference>
<dbReference type="InterPro" id="IPR035446">
    <property type="entry name" value="SLSG/EP1"/>
</dbReference>
<accession>A0A2P5A6J9</accession>
<evidence type="ECO:0000256" key="4">
    <source>
        <dbReference type="ARBA" id="ARBA00023157"/>
    </source>
</evidence>
<comment type="function">
    <text evidence="1">Involved in sporophytic self-incompatibility system (the inability of flowering plants to achieve self-fertilization).</text>
</comment>
<keyword evidence="9" id="KW-0812">Transmembrane</keyword>
<dbReference type="STRING" id="3476.A0A2P5A6J9"/>
<dbReference type="PROSITE" id="PS50948">
    <property type="entry name" value="PAN"/>
    <property type="match status" value="1"/>
</dbReference>
<evidence type="ECO:0000259" key="12">
    <source>
        <dbReference type="PROSITE" id="PS50927"/>
    </source>
</evidence>
<evidence type="ECO:0000256" key="2">
    <source>
        <dbReference type="ARBA" id="ARBA00012513"/>
    </source>
</evidence>
<gene>
    <name evidence="14" type="ORF">PanWU01x14_363910</name>
</gene>
<evidence type="ECO:0000256" key="5">
    <source>
        <dbReference type="ARBA" id="ARBA00023180"/>
    </source>
</evidence>
<keyword evidence="15" id="KW-1185">Reference proteome</keyword>
<keyword evidence="9" id="KW-0472">Membrane</keyword>
<dbReference type="InterPro" id="IPR000858">
    <property type="entry name" value="S_locus_glycoprot_dom"/>
</dbReference>
<comment type="caution">
    <text evidence="8">Lacks conserved residue(s) required for the propagation of feature annotation.</text>
</comment>
<evidence type="ECO:0000256" key="7">
    <source>
        <dbReference type="ARBA" id="ARBA00048679"/>
    </source>
</evidence>
<evidence type="ECO:0000313" key="15">
    <source>
        <dbReference type="Proteomes" id="UP000237105"/>
    </source>
</evidence>
<dbReference type="Proteomes" id="UP000237105">
    <property type="component" value="Unassembled WGS sequence"/>
</dbReference>
<feature type="signal peptide" evidence="10">
    <location>
        <begin position="1"/>
        <end position="24"/>
    </location>
</feature>
<evidence type="ECO:0000256" key="1">
    <source>
        <dbReference type="ARBA" id="ARBA00003061"/>
    </source>
</evidence>
<evidence type="ECO:0000256" key="10">
    <source>
        <dbReference type="SAM" id="SignalP"/>
    </source>
</evidence>
<feature type="chain" id="PRO_5015191968" description="non-specific serine/threonine protein kinase" evidence="10">
    <location>
        <begin position="25"/>
        <end position="483"/>
    </location>
</feature>
<dbReference type="InterPro" id="IPR003609">
    <property type="entry name" value="Pan_app"/>
</dbReference>
<keyword evidence="9" id="KW-1133">Transmembrane helix</keyword>
<keyword evidence="8" id="KW-0245">EGF-like domain</keyword>
<evidence type="ECO:0000256" key="6">
    <source>
        <dbReference type="ARBA" id="ARBA00047899"/>
    </source>
</evidence>
<dbReference type="PIRSF" id="PIRSF002686">
    <property type="entry name" value="SLG"/>
    <property type="match status" value="1"/>
</dbReference>
<feature type="domain" description="EGF-like" evidence="11">
    <location>
        <begin position="290"/>
        <end position="326"/>
    </location>
</feature>
<dbReference type="CDD" id="cd01098">
    <property type="entry name" value="PAN_AP_plant"/>
    <property type="match status" value="1"/>
</dbReference>
<dbReference type="PANTHER" id="PTHR32444">
    <property type="entry name" value="BULB-TYPE LECTIN DOMAIN-CONTAINING PROTEIN"/>
    <property type="match status" value="1"/>
</dbReference>
<dbReference type="SUPFAM" id="SSF51110">
    <property type="entry name" value="alpha-D-mannose-specific plant lectins"/>
    <property type="match status" value="1"/>
</dbReference>
<dbReference type="GO" id="GO:0004674">
    <property type="term" value="F:protein serine/threonine kinase activity"/>
    <property type="evidence" value="ECO:0007669"/>
    <property type="project" value="UniProtKB-EC"/>
</dbReference>
<comment type="catalytic activity">
    <reaction evidence="7">
        <text>L-seryl-[protein] + ATP = O-phospho-L-seryl-[protein] + ADP + H(+)</text>
        <dbReference type="Rhea" id="RHEA:17989"/>
        <dbReference type="Rhea" id="RHEA-COMP:9863"/>
        <dbReference type="Rhea" id="RHEA-COMP:11604"/>
        <dbReference type="ChEBI" id="CHEBI:15378"/>
        <dbReference type="ChEBI" id="CHEBI:29999"/>
        <dbReference type="ChEBI" id="CHEBI:30616"/>
        <dbReference type="ChEBI" id="CHEBI:83421"/>
        <dbReference type="ChEBI" id="CHEBI:456216"/>
        <dbReference type="EC" id="2.7.11.1"/>
    </reaction>
</comment>
<dbReference type="SMART" id="SM00108">
    <property type="entry name" value="B_lectin"/>
    <property type="match status" value="1"/>
</dbReference>
<dbReference type="Pfam" id="PF01453">
    <property type="entry name" value="B_lectin"/>
    <property type="match status" value="1"/>
</dbReference>
<feature type="domain" description="Bulb-type lectin" evidence="12">
    <location>
        <begin position="29"/>
        <end position="148"/>
    </location>
</feature>
<dbReference type="EC" id="2.7.11.1" evidence="2"/>
<keyword evidence="5" id="KW-0325">Glycoprotein</keyword>
<dbReference type="OrthoDB" id="785331at2759"/>
<comment type="caution">
    <text evidence="14">The sequence shown here is derived from an EMBL/GenBank/DDBJ whole genome shotgun (WGS) entry which is preliminary data.</text>
</comment>
<sequence length="483" mass="54250">MNLLSKHWLFLYAIFGLITLTTTASSSSVDSLSSIQSLTNDLTLVSAGQVFELGLFKPGSSGWYLGIWYKKIPVQTVVWVANRDTPLSNSSATLKFRDRGSIVLLDSTGNLTWSSNQTGAINPVLQLLDSGNLVVRDQNDNDPDKFLWQSFDSPTDTLLPDMKLGWDLRTGLNRNITSWKSSTDPSTGDFSFDLNYRGFPEIFLREKQRIEYRSGPWNGERFSGVPEMNPVSGLRFEFVTTQQEVYYSFSITQQSKISMTSRLFVNPSGNLERYTWIESSQTWNRFWYAPKDQCDSYMECGPYGVCDSNASPVCRCPKGFAPKNLQAWNLRDGSDGCVRKTELECVKDKFLMMKQMKLPQSSTAFVDRNMTLDECRKRCLENCSCMAYANADVSNGGSGCVTWSGVLIDLRNYAEGGQVLFLRLAASDLESDWTTTRIIIIVASAVGICILLLGLCLLWKRKALLNICKAKKEVKGTKIFSNH</sequence>
<feature type="domain" description="Apple" evidence="13">
    <location>
        <begin position="345"/>
        <end position="425"/>
    </location>
</feature>
<feature type="transmembrane region" description="Helical" evidence="9">
    <location>
        <begin position="438"/>
        <end position="459"/>
    </location>
</feature>
<evidence type="ECO:0000259" key="13">
    <source>
        <dbReference type="PROSITE" id="PS50948"/>
    </source>
</evidence>
<dbReference type="InterPro" id="IPR000742">
    <property type="entry name" value="EGF"/>
</dbReference>